<dbReference type="PANTHER" id="PTHR35391">
    <property type="entry name" value="C2H2-TYPE DOMAIN-CONTAINING PROTEIN-RELATED"/>
    <property type="match status" value="1"/>
</dbReference>
<evidence type="ECO:0000313" key="4">
    <source>
        <dbReference type="Proteomes" id="UP001239445"/>
    </source>
</evidence>
<name>A0AAJ0B1U0_9PEZI</name>
<keyword evidence="4" id="KW-1185">Reference proteome</keyword>
<evidence type="ECO:0000259" key="2">
    <source>
        <dbReference type="PROSITE" id="PS00028"/>
    </source>
</evidence>
<feature type="region of interest" description="Disordered" evidence="1">
    <location>
        <begin position="115"/>
        <end position="134"/>
    </location>
</feature>
<organism evidence="3 4">
    <name type="scientific">Echria macrotheca</name>
    <dbReference type="NCBI Taxonomy" id="438768"/>
    <lineage>
        <taxon>Eukaryota</taxon>
        <taxon>Fungi</taxon>
        <taxon>Dikarya</taxon>
        <taxon>Ascomycota</taxon>
        <taxon>Pezizomycotina</taxon>
        <taxon>Sordariomycetes</taxon>
        <taxon>Sordariomycetidae</taxon>
        <taxon>Sordariales</taxon>
        <taxon>Schizotheciaceae</taxon>
        <taxon>Echria</taxon>
    </lineage>
</organism>
<dbReference type="InterPro" id="IPR011990">
    <property type="entry name" value="TPR-like_helical_dom_sf"/>
</dbReference>
<dbReference type="InterPro" id="IPR056681">
    <property type="entry name" value="DUF7779"/>
</dbReference>
<dbReference type="GO" id="GO:0043531">
    <property type="term" value="F:ADP binding"/>
    <property type="evidence" value="ECO:0007669"/>
    <property type="project" value="InterPro"/>
</dbReference>
<dbReference type="SMART" id="SM00355">
    <property type="entry name" value="ZnF_C2H2"/>
    <property type="match status" value="3"/>
</dbReference>
<feature type="compositionally biased region" description="Polar residues" evidence="1">
    <location>
        <begin position="282"/>
        <end position="308"/>
    </location>
</feature>
<dbReference type="InterPro" id="IPR002182">
    <property type="entry name" value="NB-ARC"/>
</dbReference>
<evidence type="ECO:0000256" key="1">
    <source>
        <dbReference type="SAM" id="MobiDB-lite"/>
    </source>
</evidence>
<dbReference type="InterPro" id="IPR013087">
    <property type="entry name" value="Znf_C2H2_type"/>
</dbReference>
<reference evidence="3" key="1">
    <citation type="submission" date="2023-06" db="EMBL/GenBank/DDBJ databases">
        <title>Genome-scale phylogeny and comparative genomics of the fungal order Sordariales.</title>
        <authorList>
            <consortium name="Lawrence Berkeley National Laboratory"/>
            <person name="Hensen N."/>
            <person name="Bonometti L."/>
            <person name="Westerberg I."/>
            <person name="Brannstrom I.O."/>
            <person name="Guillou S."/>
            <person name="Cros-Aarteil S."/>
            <person name="Calhoun S."/>
            <person name="Haridas S."/>
            <person name="Kuo A."/>
            <person name="Mondo S."/>
            <person name="Pangilinan J."/>
            <person name="Riley R."/>
            <person name="Labutti K."/>
            <person name="Andreopoulos B."/>
            <person name="Lipzen A."/>
            <person name="Chen C."/>
            <person name="Yanf M."/>
            <person name="Daum C."/>
            <person name="Ng V."/>
            <person name="Clum A."/>
            <person name="Steindorff A."/>
            <person name="Ohm R."/>
            <person name="Martin F."/>
            <person name="Silar P."/>
            <person name="Natvig D."/>
            <person name="Lalanne C."/>
            <person name="Gautier V."/>
            <person name="Ament-Velasquez S.L."/>
            <person name="Kruys A."/>
            <person name="Hutchinson M.I."/>
            <person name="Powell A.J."/>
            <person name="Barry K."/>
            <person name="Miller A.N."/>
            <person name="Grigoriev I.V."/>
            <person name="Debuchy R."/>
            <person name="Gladieux P."/>
            <person name="Thoren M.H."/>
            <person name="Johannesson H."/>
        </authorList>
    </citation>
    <scope>NUCLEOTIDE SEQUENCE</scope>
    <source>
        <strain evidence="3">PSN4</strain>
    </source>
</reference>
<proteinExistence type="predicted"/>
<accession>A0AAJ0B1U0</accession>
<dbReference type="PROSITE" id="PS00028">
    <property type="entry name" value="ZINC_FINGER_C2H2_1"/>
    <property type="match status" value="1"/>
</dbReference>
<dbReference type="Pfam" id="PF00931">
    <property type="entry name" value="NB-ARC"/>
    <property type="match status" value="1"/>
</dbReference>
<dbReference type="SUPFAM" id="SSF48452">
    <property type="entry name" value="TPR-like"/>
    <property type="match status" value="1"/>
</dbReference>
<dbReference type="Proteomes" id="UP001239445">
    <property type="component" value="Unassembled WGS sequence"/>
</dbReference>
<feature type="compositionally biased region" description="Low complexity" evidence="1">
    <location>
        <begin position="229"/>
        <end position="238"/>
    </location>
</feature>
<sequence>MMAPETTRSRKDQEKSGIRAKAPLAAQFEDCIQASLRLTDLLHANRPYSDDLRDLAHRFTERLRRWGNDSGASCRALDYTLRCSPDVVRQTHTLLKDLLRVLSSAATVVRPVIDENDDNLGNSTTPGEDEETDVDAGPVRYLNEAFDIVVCLSGLLRIYRAPADEQEHEAGVNPDLDEYSPTWYIQTARDLFPEAAPDLCDRLGNNNWRRRQYLLRLEDRYKMAVEAATSAVAPASPVQHRTGAPSLARPGRNSASASSRRSSRQADASSDGSTSSSSAATQVTSILVSSGAPSSDRNSAGSSSQTGASHPPAIQQRLILPQPPVDLEKVDQFDCPYCHFELPLNVSGNRMTLDEWTDHFYLDLRPYMCTFRDCAWGDTMFDTRQDWFRHELDFHRSRTVWSCGACQVEFGTQGEFFEHVMDSHPQVSKESILALAEDCRRYSTDLPSLDCHLCGDTCDDLEHLESHICDHLELFALAATLDHGVTVSDGMDPGTYNNIREYLDDLASVGDELPATEAQTLRAGSPGLRPTYDAGDKASGIVGPRRLTGSEKEARRQQNVSRAVDEKVRAFIGDQGDPRLAQGPVRSNVPERNSTFLGRVDSLARIHDILNTSLSTPGRICVITGRGGIGKTATAVEYLHQHTKEYPYIFWVDAENPGTRQEMYNKIADVFDTSDGPLSDEGNRAYLVREWLVRVERRWLLVFDNVGKWADISRLVPNSLAHSKGSVLITTQLPSLGIPTWRGAGTVALEPWSLEHSREFLLTSIWPKLKGEDLESHEEYELAEKVVDVVERLPLAVSMVVGYIRVARCNLTEFLEMWDERESSRRPRKRHLASQEPAVLGTIDSLWEIGIREVRANCRKLLDVMSFFHPDAIPMDLLVGPHEEEYLDFLHVDEPRRYKRMIDQLQRQRLITVKEVDGQIAYNIHRVLKSKIQNDMDDYGFADAFRKAFRLIRKAFPRTDATQVPVPEEMEICRRYMPHLDSFHKIFHERTSNHGLFPMGDTQPMQLAQLFYDAGFYVYGSAGTAYDGLPFMETAEKILDDINAPQDIKIRADIHSITGILNLYTSGPTRAKATERLKQAWDIRGKIWKEDPSLDNDILYQNAANDYSLCLMNMYRFEETAKIIKGYFSRFQEWGPESENPFEYSKFYGNNSAVLLWEGKVEEAKWFIERSLALSEKFAGRKALYYRRRFWLACIMMQTDEVQTALEIHLEVLNARLELHGKLHENTIMSLYAVGAAFHELGELEKAINQIRLCIKEAKSSRWSPEALARAQYHLALLYEEQGGNEEEAKTLRGQGEKVLNEVRDYAPPPIRDSGDNMMIFDDMQSTFWGRYTGRKLFKFMQEQAKLGKI</sequence>
<protein>
    <submittedName>
        <fullName evidence="3">Transcription activator GutR</fullName>
    </submittedName>
</protein>
<evidence type="ECO:0000313" key="3">
    <source>
        <dbReference type="EMBL" id="KAK1750091.1"/>
    </source>
</evidence>
<dbReference type="InterPro" id="IPR027417">
    <property type="entry name" value="P-loop_NTPase"/>
</dbReference>
<dbReference type="Gene3D" id="3.40.50.300">
    <property type="entry name" value="P-loop containing nucleotide triphosphate hydrolases"/>
    <property type="match status" value="1"/>
</dbReference>
<comment type="caution">
    <text evidence="3">The sequence shown here is derived from an EMBL/GenBank/DDBJ whole genome shotgun (WGS) entry which is preliminary data.</text>
</comment>
<dbReference type="SUPFAM" id="SSF52540">
    <property type="entry name" value="P-loop containing nucleoside triphosphate hydrolases"/>
    <property type="match status" value="1"/>
</dbReference>
<dbReference type="Gene3D" id="1.25.40.10">
    <property type="entry name" value="Tetratricopeptide repeat domain"/>
    <property type="match status" value="1"/>
</dbReference>
<gene>
    <name evidence="3" type="ORF">QBC47DRAFT_353877</name>
</gene>
<dbReference type="EMBL" id="MU839849">
    <property type="protein sequence ID" value="KAK1750091.1"/>
    <property type="molecule type" value="Genomic_DNA"/>
</dbReference>
<dbReference type="Pfam" id="PF25000">
    <property type="entry name" value="DUF7779"/>
    <property type="match status" value="1"/>
</dbReference>
<feature type="region of interest" description="Disordered" evidence="1">
    <location>
        <begin position="522"/>
        <end position="560"/>
    </location>
</feature>
<feature type="region of interest" description="Disordered" evidence="1">
    <location>
        <begin position="229"/>
        <end position="311"/>
    </location>
</feature>
<dbReference type="PANTHER" id="PTHR35391:SF7">
    <property type="entry name" value="C2H2-TYPE DOMAIN-CONTAINING PROTEIN"/>
    <property type="match status" value="1"/>
</dbReference>
<feature type="domain" description="C2H2-type" evidence="2">
    <location>
        <begin position="403"/>
        <end position="424"/>
    </location>
</feature>
<feature type="compositionally biased region" description="Low complexity" evidence="1">
    <location>
        <begin position="248"/>
        <end position="281"/>
    </location>
</feature>